<name>V3ZAX0_LOTGI</name>
<evidence type="ECO:0000313" key="4">
    <source>
        <dbReference type="EMBL" id="ESO88138.1"/>
    </source>
</evidence>
<dbReference type="Gene3D" id="1.20.1640.10">
    <property type="entry name" value="Multidrug efflux transporter AcrB transmembrane domain"/>
    <property type="match status" value="2"/>
</dbReference>
<feature type="transmembrane region" description="Helical" evidence="2">
    <location>
        <begin position="311"/>
        <end position="331"/>
    </location>
</feature>
<dbReference type="OrthoDB" id="6510177at2759"/>
<feature type="transmembrane region" description="Helical" evidence="2">
    <location>
        <begin position="252"/>
        <end position="272"/>
    </location>
</feature>
<gene>
    <name evidence="4" type="ORF">LOTGIDRAFT_165877</name>
</gene>
<dbReference type="GeneID" id="20240204"/>
<organism evidence="4 5">
    <name type="scientific">Lottia gigantea</name>
    <name type="common">Giant owl limpet</name>
    <dbReference type="NCBI Taxonomy" id="225164"/>
    <lineage>
        <taxon>Eukaryota</taxon>
        <taxon>Metazoa</taxon>
        <taxon>Spiralia</taxon>
        <taxon>Lophotrochozoa</taxon>
        <taxon>Mollusca</taxon>
        <taxon>Gastropoda</taxon>
        <taxon>Patellogastropoda</taxon>
        <taxon>Lottioidea</taxon>
        <taxon>Lottiidae</taxon>
        <taxon>Lottia</taxon>
    </lineage>
</organism>
<dbReference type="PANTHER" id="PTHR10796">
    <property type="entry name" value="PATCHED-RELATED"/>
    <property type="match status" value="1"/>
</dbReference>
<evidence type="ECO:0000259" key="3">
    <source>
        <dbReference type="PROSITE" id="PS50156"/>
    </source>
</evidence>
<dbReference type="PROSITE" id="PS50156">
    <property type="entry name" value="SSD"/>
    <property type="match status" value="1"/>
</dbReference>
<keyword evidence="2" id="KW-0472">Membrane</keyword>
<comment type="similarity">
    <text evidence="1">Belongs to the patched family.</text>
</comment>
<accession>V3ZAX0</accession>
<dbReference type="STRING" id="225164.V3ZAX0"/>
<evidence type="ECO:0000256" key="1">
    <source>
        <dbReference type="ARBA" id="ARBA00005585"/>
    </source>
</evidence>
<dbReference type="AlphaFoldDB" id="V3ZAX0"/>
<keyword evidence="2" id="KW-1133">Transmembrane helix</keyword>
<dbReference type="OMA" id="FWVICCV"/>
<dbReference type="EMBL" id="KB202752">
    <property type="protein sequence ID" value="ESO88138.1"/>
    <property type="molecule type" value="Genomic_DNA"/>
</dbReference>
<dbReference type="InterPro" id="IPR053958">
    <property type="entry name" value="HMGCR/SNAP/NPC1-like_SSD"/>
</dbReference>
<dbReference type="Pfam" id="PF12349">
    <property type="entry name" value="Sterol-sensing"/>
    <property type="match status" value="1"/>
</dbReference>
<keyword evidence="5" id="KW-1185">Reference proteome</keyword>
<protein>
    <recommendedName>
        <fullName evidence="3">SSD domain-containing protein</fullName>
    </recommendedName>
</protein>
<dbReference type="InterPro" id="IPR051697">
    <property type="entry name" value="Patched_domain-protein"/>
</dbReference>
<dbReference type="HOGENOM" id="CLU_002359_4_0_1"/>
<feature type="transmembrane region" description="Helical" evidence="2">
    <location>
        <begin position="456"/>
        <end position="475"/>
    </location>
</feature>
<feature type="transmembrane region" description="Helical" evidence="2">
    <location>
        <begin position="278"/>
        <end position="299"/>
    </location>
</feature>
<feature type="transmembrane region" description="Helical" evidence="2">
    <location>
        <begin position="673"/>
        <end position="706"/>
    </location>
</feature>
<reference evidence="4 5" key="1">
    <citation type="journal article" date="2013" name="Nature">
        <title>Insights into bilaterian evolution from three spiralian genomes.</title>
        <authorList>
            <person name="Simakov O."/>
            <person name="Marletaz F."/>
            <person name="Cho S.J."/>
            <person name="Edsinger-Gonzales E."/>
            <person name="Havlak P."/>
            <person name="Hellsten U."/>
            <person name="Kuo D.H."/>
            <person name="Larsson T."/>
            <person name="Lv J."/>
            <person name="Arendt D."/>
            <person name="Savage R."/>
            <person name="Osoegawa K."/>
            <person name="de Jong P."/>
            <person name="Grimwood J."/>
            <person name="Chapman J.A."/>
            <person name="Shapiro H."/>
            <person name="Aerts A."/>
            <person name="Otillar R.P."/>
            <person name="Terry A.Y."/>
            <person name="Boore J.L."/>
            <person name="Grigoriev I.V."/>
            <person name="Lindberg D.R."/>
            <person name="Seaver E.C."/>
            <person name="Weisblat D.A."/>
            <person name="Putnam N.H."/>
            <person name="Rokhsar D.S."/>
        </authorList>
    </citation>
    <scope>NUCLEOTIDE SEQUENCE [LARGE SCALE GENOMIC DNA]</scope>
</reference>
<feature type="transmembrane region" description="Helical" evidence="2">
    <location>
        <begin position="787"/>
        <end position="818"/>
    </location>
</feature>
<evidence type="ECO:0000313" key="5">
    <source>
        <dbReference type="Proteomes" id="UP000030746"/>
    </source>
</evidence>
<feature type="transmembrane region" description="Helical" evidence="2">
    <location>
        <begin position="758"/>
        <end position="781"/>
    </location>
</feature>
<feature type="transmembrane region" description="Helical" evidence="2">
    <location>
        <begin position="29"/>
        <end position="48"/>
    </location>
</feature>
<proteinExistence type="inferred from homology"/>
<dbReference type="CTD" id="20240204"/>
<dbReference type="PANTHER" id="PTHR10796:SF130">
    <property type="entry name" value="PATCHED DOMAIN-CONTAINING PROTEIN 3-LIKE PROTEIN"/>
    <property type="match status" value="1"/>
</dbReference>
<dbReference type="Proteomes" id="UP000030746">
    <property type="component" value="Unassembled WGS sequence"/>
</dbReference>
<keyword evidence="2" id="KW-0812">Transmembrane</keyword>
<dbReference type="GO" id="GO:0016020">
    <property type="term" value="C:membrane"/>
    <property type="evidence" value="ECO:0007669"/>
    <property type="project" value="TreeGrafter"/>
</dbReference>
<feature type="transmembrane region" description="Helical" evidence="2">
    <location>
        <begin position="712"/>
        <end position="737"/>
    </location>
</feature>
<sequence>MGCLKTVSDRIIWALETAFYNVGVFIGNYPWLTIILSLIICGTCGIGLKTFKETKSQEKLWVPSDSRVLNEKRWVDKNFPVSTRYVSIVVTNPDVLMPSFINALLELKIEFENVTVNGKEFTKFCYKVSSKCRTTGLLEIWNYDQSTIKSLSRTQILDTVNNITHSPVFGNELDVKNYLGGEIRRDRNGRIISAEATQITWLLKPGAVSKEWEGQVIKKALQGDKMFENIYVYASRSFDDEGYGAINSDIKLLSAGFSIVFLFVMVSLGNFNMIEHRIIVSLLGLTSVGLAILFAYGVATALDIIYGPIQSIMPFLLLGIGVDDMFVIVEAMRNLSPSEKRLPLPERIGTVLKHAGVSVTVTSVTDIVAFGIGASTVIPALSAFCIYAALGIFALFILQSTFFVACLTIDQQRREVNRNACICCYTHKLYSPNSCSQIQFLPLFFEKYFAPFLLKLPVKILVVCTVIIVVSFNLWRFILLKQDFNLTNYIPSDSYAYQYVHAKQKYFNDEGKDTAIYCGDIDYYKYRRQLDVVHYLLEDNQYIQNGSIISWYKTFQQYKQSTGITIATESDYNHHVFQFIKSAGKNLRSFIKFNSTREPVRIKASYFTMKHTLQIDSSDQIKAMDSIRTIVDEEMLPQYHSDTLPTYKCFPYSRNYLTYETNKVLLYELYRNLGLAGGCILLVTMILIANFYTSLMVFSCVIFTLIDVGGTLELWGVTIDTASSVLMILSVGLAVDYSAHIGHTFMTISGTRSERSTYTLKTIGPAVFNGGFSTLLAFVLLANSSSYGFALFFRVFLTVVLFGLFHGLCFLPVLLSWFGPRPYDSAKSVGQGHPVLNGANKQLLIDHPHLISLKKIEDFGKKKRENSMQQETVNISTIDPGLQSSELTIVHI</sequence>
<dbReference type="KEGG" id="lgi:LOTGIDRAFT_165877"/>
<evidence type="ECO:0000256" key="2">
    <source>
        <dbReference type="SAM" id="Phobius"/>
    </source>
</evidence>
<dbReference type="SUPFAM" id="SSF82866">
    <property type="entry name" value="Multidrug efflux transporter AcrB transmembrane domain"/>
    <property type="match status" value="2"/>
</dbReference>
<dbReference type="InterPro" id="IPR000731">
    <property type="entry name" value="SSD"/>
</dbReference>
<dbReference type="RefSeq" id="XP_009061165.1">
    <property type="nucleotide sequence ID" value="XM_009062917.1"/>
</dbReference>
<feature type="transmembrane region" description="Helical" evidence="2">
    <location>
        <begin position="384"/>
        <end position="405"/>
    </location>
</feature>
<feature type="domain" description="SSD" evidence="3">
    <location>
        <begin position="249"/>
        <end position="409"/>
    </location>
</feature>